<evidence type="ECO:0000256" key="5">
    <source>
        <dbReference type="SAM" id="MobiDB-lite"/>
    </source>
</evidence>
<organism evidence="7">
    <name type="scientific">Lynceus sp. MCZ IZ 141354</name>
    <dbReference type="NCBI Taxonomy" id="1930659"/>
    <lineage>
        <taxon>Eukaryota</taxon>
        <taxon>Metazoa</taxon>
        <taxon>Ecdysozoa</taxon>
        <taxon>Arthropoda</taxon>
        <taxon>Crustacea</taxon>
        <taxon>Branchiopoda</taxon>
        <taxon>Diplostraca</taxon>
        <taxon>Laevicaudata</taxon>
        <taxon>Lynceidae</taxon>
        <taxon>Lynceus</taxon>
    </lineage>
</organism>
<dbReference type="GO" id="GO:0016020">
    <property type="term" value="C:membrane"/>
    <property type="evidence" value="ECO:0007669"/>
    <property type="project" value="UniProtKB-SubCell"/>
</dbReference>
<feature type="transmembrane region" description="Helical" evidence="6">
    <location>
        <begin position="317"/>
        <end position="340"/>
    </location>
</feature>
<feature type="region of interest" description="Disordered" evidence="5">
    <location>
        <begin position="1"/>
        <end position="41"/>
    </location>
</feature>
<feature type="transmembrane region" description="Helical" evidence="6">
    <location>
        <begin position="285"/>
        <end position="305"/>
    </location>
</feature>
<name>A0A9N6ZEI7_9CRUS</name>
<accession>A0A9N6ZEI7</accession>
<evidence type="ECO:0000256" key="6">
    <source>
        <dbReference type="SAM" id="Phobius"/>
    </source>
</evidence>
<feature type="transmembrane region" description="Helical" evidence="6">
    <location>
        <begin position="182"/>
        <end position="207"/>
    </location>
</feature>
<evidence type="ECO:0000256" key="1">
    <source>
        <dbReference type="ARBA" id="ARBA00004141"/>
    </source>
</evidence>
<dbReference type="SUPFAM" id="SSF103473">
    <property type="entry name" value="MFS general substrate transporter"/>
    <property type="match status" value="1"/>
</dbReference>
<dbReference type="GO" id="GO:0008521">
    <property type="term" value="F:acetyl-CoA transmembrane transporter activity"/>
    <property type="evidence" value="ECO:0007669"/>
    <property type="project" value="InterPro"/>
</dbReference>
<feature type="transmembrane region" description="Helical" evidence="6">
    <location>
        <begin position="152"/>
        <end position="170"/>
    </location>
</feature>
<dbReference type="InterPro" id="IPR036259">
    <property type="entry name" value="MFS_trans_sf"/>
</dbReference>
<evidence type="ECO:0000256" key="3">
    <source>
        <dbReference type="ARBA" id="ARBA00022989"/>
    </source>
</evidence>
<feature type="transmembrane region" description="Helical" evidence="6">
    <location>
        <begin position="381"/>
        <end position="409"/>
    </location>
</feature>
<dbReference type="InterPro" id="IPR024371">
    <property type="entry name" value="AcetylCoA_trans_1-like"/>
</dbReference>
<keyword evidence="4 6" id="KW-0472">Membrane</keyword>
<dbReference type="Gene3D" id="1.20.1250.20">
    <property type="entry name" value="MFS general substrate transporter like domains"/>
    <property type="match status" value="1"/>
</dbReference>
<feature type="transmembrane region" description="Helical" evidence="6">
    <location>
        <begin position="352"/>
        <end position="369"/>
    </location>
</feature>
<dbReference type="InterPro" id="IPR004752">
    <property type="entry name" value="AmpG_permease/AT-1"/>
</dbReference>
<dbReference type="GO" id="GO:0035348">
    <property type="term" value="P:acetyl-CoA transmembrane transport"/>
    <property type="evidence" value="ECO:0007669"/>
    <property type="project" value="InterPro"/>
</dbReference>
<feature type="transmembrane region" description="Helical" evidence="6">
    <location>
        <begin position="122"/>
        <end position="140"/>
    </location>
</feature>
<evidence type="ECO:0000313" key="7">
    <source>
        <dbReference type="EMBL" id="CAG4645470.1"/>
    </source>
</evidence>
<dbReference type="PANTHER" id="PTHR12778">
    <property type="entry name" value="SOLUTE CARRIER FAMILY 33 ACETYL-COA TRANSPORTER -RELATED"/>
    <property type="match status" value="1"/>
</dbReference>
<dbReference type="PANTHER" id="PTHR12778:SF9">
    <property type="entry name" value="ACETYL-COENZYME A TRANSPORTER 1"/>
    <property type="match status" value="1"/>
</dbReference>
<evidence type="ECO:0000256" key="2">
    <source>
        <dbReference type="ARBA" id="ARBA00022692"/>
    </source>
</evidence>
<evidence type="ECO:0000256" key="4">
    <source>
        <dbReference type="ARBA" id="ARBA00023136"/>
    </source>
</evidence>
<dbReference type="EMBL" id="OC988815">
    <property type="protein sequence ID" value="CAG4645470.1"/>
    <property type="molecule type" value="Genomic_DNA"/>
</dbReference>
<sequence>MKKRNSDKKLRQDADDDDTSKTDLSSYDQSEEHKSHPKPNIHGDETNIAVLLFLYFLQGIPIGLCYSIPMLLQNRNVSYKEQAEFSFVYWPFSLKLLWAPIVDSLFIRRIGRRKTWLVPTQYLLGFAMFYLSGIVDGLLGEGTSGSPDVKSLTIAFFMLNFLAATQDIAVDGWALTMLHRRNVGYASTCNSVGQTAGYIVGYVVLIALESADFCNNYLRSTPSDVGILTLSGFLHFYGIVFLFATTFVWIFKHEKGDEEKHEELDVFSTYKVLFKILSLPSIRKLVLVLVTCKIGYAAAEAVTALKLVESGVPKAHLALLAIPLVPLEMLLPIVISRYTAGPQPMNVYLKAMPYRLICGVFYGFLLFITPSFKISDGQYPWFYYALVLVFLAAHQVTVYSMFVAVMAFFAKISDPAVGGTYMTLLNTVCNLGGNWPTTLALWAVDPLTRKSCQGVEDNFCRNTLETEACSGAGGSCLVQVDGYYVESVLCTVAGFLWLGWGMPMIRRLQSLPETSWKVPRN</sequence>
<comment type="subcellular location">
    <subcellularLocation>
        <location evidence="1">Membrane</location>
        <topology evidence="1">Multi-pass membrane protein</topology>
    </subcellularLocation>
</comment>
<proteinExistence type="predicted"/>
<gene>
    <name evidence="7" type="primary">EOG090X04K8</name>
</gene>
<feature type="transmembrane region" description="Helical" evidence="6">
    <location>
        <begin position="48"/>
        <end position="69"/>
    </location>
</feature>
<keyword evidence="3 6" id="KW-1133">Transmembrane helix</keyword>
<reference evidence="7" key="1">
    <citation type="submission" date="2021-04" db="EMBL/GenBank/DDBJ databases">
        <authorList>
            <person name="Cornetti L."/>
        </authorList>
    </citation>
    <scope>NUCLEOTIDE SEQUENCE</scope>
</reference>
<keyword evidence="2 6" id="KW-0812">Transmembrane</keyword>
<protein>
    <submittedName>
        <fullName evidence="7">EOG090X04K8</fullName>
    </submittedName>
</protein>
<dbReference type="AlphaFoldDB" id="A0A9N6ZEI7"/>
<feature type="transmembrane region" description="Helical" evidence="6">
    <location>
        <begin position="227"/>
        <end position="251"/>
    </location>
</feature>
<feature type="transmembrane region" description="Helical" evidence="6">
    <location>
        <begin position="89"/>
        <end position="110"/>
    </location>
</feature>
<dbReference type="Pfam" id="PF13000">
    <property type="entry name" value="Acatn"/>
    <property type="match status" value="3"/>
</dbReference>